<reference evidence="2" key="1">
    <citation type="journal article" date="2014" name="Stand. Genomic Sci.">
        <title>Complete genome sequence of Anabaena variabilis ATCC 29413.</title>
        <authorList>
            <person name="Thiel T."/>
            <person name="Pratte B.S."/>
            <person name="Zhong J."/>
            <person name="Goodwin L."/>
            <person name="Copeland A."/>
            <person name="Lucas S."/>
            <person name="Han C."/>
            <person name="Pitluck S."/>
            <person name="Land M.L."/>
            <person name="Kyrpides N.C."/>
            <person name="Woyke T."/>
        </authorList>
    </citation>
    <scope>NUCLEOTIDE SEQUENCE [LARGE SCALE GENOMIC DNA]</scope>
    <source>
        <strain evidence="2">ATCC 29413 / PCC 7937</strain>
    </source>
</reference>
<dbReference type="Proteomes" id="UP000002533">
    <property type="component" value="Plasmid pAnaC"/>
</dbReference>
<dbReference type="NCBIfam" id="TIGR02246">
    <property type="entry name" value="SgcJ/EcaC family oxidoreductase"/>
    <property type="match status" value="1"/>
</dbReference>
<geneLocation type="plasmid" evidence="2">
    <name>pAnaC</name>
</geneLocation>
<dbReference type="InterPro" id="IPR011944">
    <property type="entry name" value="Steroid_delta5-4_isomerase"/>
</dbReference>
<gene>
    <name evidence="1" type="ordered locus">Ava_C0092</name>
</gene>
<keyword evidence="1" id="KW-0614">Plasmid</keyword>
<dbReference type="HOGENOM" id="CLU_129336_1_0_3"/>
<dbReference type="SUPFAM" id="SSF54427">
    <property type="entry name" value="NTF2-like"/>
    <property type="match status" value="1"/>
</dbReference>
<dbReference type="InterPro" id="IPR032710">
    <property type="entry name" value="NTF2-like_dom_sf"/>
</dbReference>
<protein>
    <recommendedName>
        <fullName evidence="3">DUF4440 domain-containing protein</fullName>
    </recommendedName>
</protein>
<dbReference type="GeneID" id="58727358"/>
<dbReference type="AlphaFoldDB" id="Q3M1G2"/>
<dbReference type="RefSeq" id="WP_011316809.1">
    <property type="nucleotide sequence ID" value="NC_007412.1"/>
</dbReference>
<evidence type="ECO:0000313" key="1">
    <source>
        <dbReference type="EMBL" id="ABA25181.1"/>
    </source>
</evidence>
<accession>Q3M1G2</accession>
<evidence type="ECO:0008006" key="3">
    <source>
        <dbReference type="Google" id="ProtNLM"/>
    </source>
</evidence>
<sequence length="203" mass="22514">MSFASVNNTIYAARKLVYHLKGELKSVNSQTAQTTTNADESAIRAFLHQMIDAWNRGSGEGFAERGSKTADFLTFEGTHLKGRKEIAAFHQQAFDTVIKGTCLEGEVNFVRFVNSQLALMHVVIRVILPGQTETSPSRDSLPLYVVTKCDEGWRIEGLLNTRKLTLERQFFLDDFDSLSAEAQRQVTDLVAGLKASGVITPTQ</sequence>
<dbReference type="EMBL" id="CP000121">
    <property type="protein sequence ID" value="ABA25181.1"/>
    <property type="molecule type" value="Genomic_DNA"/>
</dbReference>
<organism evidence="1 2">
    <name type="scientific">Trichormus variabilis (strain ATCC 29413 / PCC 7937)</name>
    <name type="common">Anabaena variabilis</name>
    <dbReference type="NCBI Taxonomy" id="240292"/>
    <lineage>
        <taxon>Bacteria</taxon>
        <taxon>Bacillati</taxon>
        <taxon>Cyanobacteriota</taxon>
        <taxon>Cyanophyceae</taxon>
        <taxon>Nostocales</taxon>
        <taxon>Nostocaceae</taxon>
        <taxon>Trichormus</taxon>
    </lineage>
</organism>
<dbReference type="KEGG" id="ava:Ava_C0092"/>
<dbReference type="Gene3D" id="3.10.450.50">
    <property type="match status" value="1"/>
</dbReference>
<name>Q3M1G2_TRIV2</name>
<evidence type="ECO:0000313" key="2">
    <source>
        <dbReference type="Proteomes" id="UP000002533"/>
    </source>
</evidence>
<proteinExistence type="predicted"/>
<dbReference type="eggNOG" id="COG4319">
    <property type="taxonomic scope" value="Bacteria"/>
</dbReference>